<dbReference type="PATRIC" id="fig|162209.4.peg.1815"/>
<dbReference type="AlphaFoldDB" id="A0A0U2VRG5"/>
<evidence type="ECO:0000313" key="7">
    <source>
        <dbReference type="EMBL" id="ALS22087.1"/>
    </source>
</evidence>
<dbReference type="NCBIfam" id="TIGR01766">
    <property type="entry name" value="IS200/IS605 family accessory protein TnpB-like domain"/>
    <property type="match status" value="1"/>
</dbReference>
<keyword evidence="8" id="KW-1185">Reference proteome</keyword>
<reference evidence="8" key="1">
    <citation type="submission" date="2015-12" db="EMBL/GenBank/DDBJ databases">
        <title>Complete genome sequences of two moderately thermophilic Paenibacillus species.</title>
        <authorList>
            <person name="Butler R.III."/>
            <person name="Wang J."/>
            <person name="Stark B.C."/>
            <person name="Pombert J.-F."/>
        </authorList>
    </citation>
    <scope>NUCLEOTIDE SEQUENCE [LARGE SCALE GENOMIC DNA]</scope>
    <source>
        <strain evidence="8">32O-Y</strain>
    </source>
</reference>
<feature type="domain" description="Probable transposase IS891/IS1136/IS1341" evidence="5">
    <location>
        <begin position="173"/>
        <end position="294"/>
    </location>
</feature>
<keyword evidence="2" id="KW-0815">Transposition</keyword>
<dbReference type="RefSeq" id="WP_062408413.1">
    <property type="nucleotide sequence ID" value="NZ_CP013652.1"/>
</dbReference>
<evidence type="ECO:0000256" key="3">
    <source>
        <dbReference type="ARBA" id="ARBA00023125"/>
    </source>
</evidence>
<dbReference type="InterPro" id="IPR001959">
    <property type="entry name" value="Transposase"/>
</dbReference>
<dbReference type="Pfam" id="PF01385">
    <property type="entry name" value="OrfB_IS605"/>
    <property type="match status" value="1"/>
</dbReference>
<feature type="domain" description="Cas12f1-like TNB" evidence="6">
    <location>
        <begin position="315"/>
        <end position="378"/>
    </location>
</feature>
<dbReference type="NCBIfam" id="NF040570">
    <property type="entry name" value="guided_TnpB"/>
    <property type="match status" value="1"/>
</dbReference>
<dbReference type="STRING" id="162209.IJ22_17130"/>
<dbReference type="EMBL" id="CP013652">
    <property type="protein sequence ID" value="ALS22087.1"/>
    <property type="molecule type" value="Genomic_DNA"/>
</dbReference>
<dbReference type="OrthoDB" id="4278026at2"/>
<reference evidence="7 8" key="2">
    <citation type="journal article" date="2016" name="Genome Announc.">
        <title>Complete Genome Sequences of Two Interactive Moderate Thermophiles, Paenibacillus napthalenovorans 32O-Y and Paenibacillus sp. 32O-W.</title>
        <authorList>
            <person name="Butler R.R.III."/>
            <person name="Wang J."/>
            <person name="Stark B.C."/>
            <person name="Pombert J.F."/>
        </authorList>
    </citation>
    <scope>NUCLEOTIDE SEQUENCE [LARGE SCALE GENOMIC DNA]</scope>
    <source>
        <strain evidence="7 8">32O-Y</strain>
    </source>
</reference>
<dbReference type="Proteomes" id="UP000061660">
    <property type="component" value="Chromosome"/>
</dbReference>
<keyword evidence="3" id="KW-0238">DNA-binding</keyword>
<evidence type="ECO:0000313" key="8">
    <source>
        <dbReference type="Proteomes" id="UP000061660"/>
    </source>
</evidence>
<protein>
    <submittedName>
        <fullName evidence="7">Transposase IS605</fullName>
    </submittedName>
</protein>
<accession>A0A0U2VRG5</accession>
<organism evidence="7 8">
    <name type="scientific">Paenibacillus naphthalenovorans</name>
    <dbReference type="NCBI Taxonomy" id="162209"/>
    <lineage>
        <taxon>Bacteria</taxon>
        <taxon>Bacillati</taxon>
        <taxon>Bacillota</taxon>
        <taxon>Bacilli</taxon>
        <taxon>Bacillales</taxon>
        <taxon>Paenibacillaceae</taxon>
        <taxon>Paenibacillus</taxon>
    </lineage>
</organism>
<comment type="similarity">
    <text evidence="1">In the C-terminal section; belongs to the transposase 35 family.</text>
</comment>
<dbReference type="KEGG" id="pnp:IJ22_17130"/>
<evidence type="ECO:0000256" key="2">
    <source>
        <dbReference type="ARBA" id="ARBA00022578"/>
    </source>
</evidence>
<dbReference type="GO" id="GO:0006310">
    <property type="term" value="P:DNA recombination"/>
    <property type="evidence" value="ECO:0007669"/>
    <property type="project" value="UniProtKB-KW"/>
</dbReference>
<evidence type="ECO:0000259" key="5">
    <source>
        <dbReference type="Pfam" id="PF01385"/>
    </source>
</evidence>
<keyword evidence="4" id="KW-0233">DNA recombination</keyword>
<dbReference type="GO" id="GO:0003677">
    <property type="term" value="F:DNA binding"/>
    <property type="evidence" value="ECO:0007669"/>
    <property type="project" value="UniProtKB-KW"/>
</dbReference>
<evidence type="ECO:0000256" key="4">
    <source>
        <dbReference type="ARBA" id="ARBA00023172"/>
    </source>
</evidence>
<evidence type="ECO:0000256" key="1">
    <source>
        <dbReference type="ARBA" id="ARBA00008761"/>
    </source>
</evidence>
<dbReference type="InterPro" id="IPR010095">
    <property type="entry name" value="Cas12f1-like_TNB"/>
</dbReference>
<name>A0A0U2VRG5_9BACL</name>
<proteinExistence type="inferred from homology"/>
<dbReference type="Pfam" id="PF07282">
    <property type="entry name" value="Cas12f1-like_TNB"/>
    <property type="match status" value="1"/>
</dbReference>
<sequence length="399" mass="47293">MEIYKTIKLRINCNEYDLKRLEICNKESAHIWNLCIKENKMNFEKNKELLSKGDLQSFVKKIDVSTICAFNKTFVSRRVFEAYKAISKARKSGRKDLYYPYKDKKFFPTEWDSYRMHFNYADNIIYLATARYIGNDGKPHNGKQIVLKFKTPIPHNIKTLKLVYEHGHYYACISYLIEVKEKKPFFSNKASIDLGEIHAITSVDNNRNQLIITGRKIRSIKQFRNKRQAELRSKMDRCKKGSRQYNKYRIAYAKIKSKCRKQLDYHIHKLTRMYTNWAIEKGISVVYCGDVTGIEYGTNAKGNSFTRQKINQWEYGKIMRLLEYKLRLEGIQFEKVDESYSSQICPCCGFKNKPKNRNYRCDNCEEEFHRDIVGAWNILSNNCKLDFTPSNYTKYLRIA</sequence>
<gene>
    <name evidence="7" type="ORF">IJ22_17130</name>
</gene>
<dbReference type="GO" id="GO:0032196">
    <property type="term" value="P:transposition"/>
    <property type="evidence" value="ECO:0007669"/>
    <property type="project" value="UniProtKB-KW"/>
</dbReference>
<evidence type="ECO:0000259" key="6">
    <source>
        <dbReference type="Pfam" id="PF07282"/>
    </source>
</evidence>